<dbReference type="InterPro" id="IPR011043">
    <property type="entry name" value="Gal_Oxase/kelch_b-propeller"/>
</dbReference>
<dbReference type="AlphaFoldDB" id="A0AA40CSK6"/>
<dbReference type="PANTHER" id="PTHR23244">
    <property type="entry name" value="KELCH REPEAT DOMAIN"/>
    <property type="match status" value="1"/>
</dbReference>
<accession>A0AA40CSK6</accession>
<organism evidence="2 3">
    <name type="scientific">Lasiodiplodia hormozganensis</name>
    <dbReference type="NCBI Taxonomy" id="869390"/>
    <lineage>
        <taxon>Eukaryota</taxon>
        <taxon>Fungi</taxon>
        <taxon>Dikarya</taxon>
        <taxon>Ascomycota</taxon>
        <taxon>Pezizomycotina</taxon>
        <taxon>Dothideomycetes</taxon>
        <taxon>Dothideomycetes incertae sedis</taxon>
        <taxon>Botryosphaeriales</taxon>
        <taxon>Botryosphaeriaceae</taxon>
        <taxon>Lasiodiplodia</taxon>
    </lineage>
</organism>
<dbReference type="EMBL" id="JAUJDW010000042">
    <property type="protein sequence ID" value="KAK0647858.1"/>
    <property type="molecule type" value="Genomic_DNA"/>
</dbReference>
<name>A0AA40CSK6_9PEZI</name>
<feature type="region of interest" description="Disordered" evidence="1">
    <location>
        <begin position="117"/>
        <end position="140"/>
    </location>
</feature>
<keyword evidence="3" id="KW-1185">Reference proteome</keyword>
<protein>
    <submittedName>
        <fullName evidence="2">Uncharacterized protein</fullName>
    </submittedName>
</protein>
<comment type="caution">
    <text evidence="2">The sequence shown here is derived from an EMBL/GenBank/DDBJ whole genome shotgun (WGS) entry which is preliminary data.</text>
</comment>
<evidence type="ECO:0000313" key="3">
    <source>
        <dbReference type="Proteomes" id="UP001175001"/>
    </source>
</evidence>
<reference evidence="2" key="1">
    <citation type="submission" date="2023-06" db="EMBL/GenBank/DDBJ databases">
        <title>Multi-omics analyses reveal the molecular pathogenesis toolkit of Lasiodiplodia hormozganensis, a cross-kingdom pathogen.</title>
        <authorList>
            <person name="Felix C."/>
            <person name="Meneses R."/>
            <person name="Goncalves M.F.M."/>
            <person name="Tilleman L."/>
            <person name="Duarte A.S."/>
            <person name="Jorrin-Novo J.V."/>
            <person name="Van De Peer Y."/>
            <person name="Deforce D."/>
            <person name="Van Nieuwerburgh F."/>
            <person name="Esteves A.C."/>
            <person name="Alves A."/>
        </authorList>
    </citation>
    <scope>NUCLEOTIDE SEQUENCE</scope>
    <source>
        <strain evidence="2">CBS 339.90</strain>
    </source>
</reference>
<evidence type="ECO:0000313" key="2">
    <source>
        <dbReference type="EMBL" id="KAK0647858.1"/>
    </source>
</evidence>
<dbReference type="SUPFAM" id="SSF50965">
    <property type="entry name" value="Galactose oxidase, central domain"/>
    <property type="match status" value="1"/>
</dbReference>
<gene>
    <name evidence="2" type="ORF">DIS24_g7311</name>
</gene>
<dbReference type="Gene3D" id="2.120.10.80">
    <property type="entry name" value="Kelch-type beta propeller"/>
    <property type="match status" value="1"/>
</dbReference>
<feature type="compositionally biased region" description="Low complexity" evidence="1">
    <location>
        <begin position="117"/>
        <end position="133"/>
    </location>
</feature>
<dbReference type="Proteomes" id="UP001175001">
    <property type="component" value="Unassembled WGS sequence"/>
</dbReference>
<dbReference type="PANTHER" id="PTHR23244:SF497">
    <property type="entry name" value="WALL ANCHORED PROTEIN, PUTATIVE-RELATED"/>
    <property type="match status" value="1"/>
</dbReference>
<proteinExistence type="predicted"/>
<sequence length="277" mass="30254">MVQHLLPLLAAAERHHRRPRADNQLWAFNTTTDEWSLVPVAGGRIAFGNNSEGVHATDARTGTSFYTGGWEMAFNGSNNGTIKFESGAGDQPQWSFMTAQQGTEQGPSIFKGAMVGTSAASTSTTSSPTPGTTKRPPATIPAKRSEFCAGVSSFQITVTGGWDQFYERAFNDVYVLSLPSFRWIRIVSDSNNPDKAPQPSPGRNRHKCDMWRDAQMIATGGLATLGQGTSQHLNDVCNETYPPVRVLDTSTYTWRTQFEPRLEYSVPDAVTAVIGEK</sequence>
<evidence type="ECO:0000256" key="1">
    <source>
        <dbReference type="SAM" id="MobiDB-lite"/>
    </source>
</evidence>
<dbReference type="InterPro" id="IPR015915">
    <property type="entry name" value="Kelch-typ_b-propeller"/>
</dbReference>